<gene>
    <name evidence="2" type="ORF">PCOR1329_LOCUS42013</name>
</gene>
<name>A0ABN9TT03_9DINO</name>
<dbReference type="EMBL" id="CAUYUJ010015049">
    <property type="protein sequence ID" value="CAK0849289.1"/>
    <property type="molecule type" value="Genomic_DNA"/>
</dbReference>
<evidence type="ECO:0000256" key="1">
    <source>
        <dbReference type="SAM" id="MobiDB-lite"/>
    </source>
</evidence>
<evidence type="ECO:0000313" key="3">
    <source>
        <dbReference type="Proteomes" id="UP001189429"/>
    </source>
</evidence>
<comment type="caution">
    <text evidence="2">The sequence shown here is derived from an EMBL/GenBank/DDBJ whole genome shotgun (WGS) entry which is preliminary data.</text>
</comment>
<feature type="compositionally biased region" description="Basic and acidic residues" evidence="1">
    <location>
        <begin position="117"/>
        <end position="147"/>
    </location>
</feature>
<accession>A0ABN9TT03</accession>
<feature type="compositionally biased region" description="Basic and acidic residues" evidence="1">
    <location>
        <begin position="74"/>
        <end position="109"/>
    </location>
</feature>
<reference evidence="2" key="1">
    <citation type="submission" date="2023-10" db="EMBL/GenBank/DDBJ databases">
        <authorList>
            <person name="Chen Y."/>
            <person name="Shah S."/>
            <person name="Dougan E. K."/>
            <person name="Thang M."/>
            <person name="Chan C."/>
        </authorList>
    </citation>
    <scope>NUCLEOTIDE SEQUENCE [LARGE SCALE GENOMIC DNA]</scope>
</reference>
<keyword evidence="3" id="KW-1185">Reference proteome</keyword>
<protein>
    <submittedName>
        <fullName evidence="2">Uncharacterized protein</fullName>
    </submittedName>
</protein>
<feature type="compositionally biased region" description="Basic and acidic residues" evidence="1">
    <location>
        <begin position="156"/>
        <end position="165"/>
    </location>
</feature>
<evidence type="ECO:0000313" key="2">
    <source>
        <dbReference type="EMBL" id="CAK0849289.1"/>
    </source>
</evidence>
<dbReference type="Proteomes" id="UP001189429">
    <property type="component" value="Unassembled WGS sequence"/>
</dbReference>
<proteinExistence type="predicted"/>
<feature type="region of interest" description="Disordered" evidence="1">
    <location>
        <begin position="20"/>
        <end position="173"/>
    </location>
</feature>
<sequence>MPLAAEREVIGRLRGIERPDELDAIEEGDDPELQDDGPVASGRAGRAEVGMARGVQRIRDAGGQDVGLRHRRVHGEPREPLARGRSHGQDGELRCRPRLPGGERSDDTRGTFNPRRSLNEEPRPYEYSHSEEPEEAERARRPFRERLAAWASGLRGRREEEDAFRGRRAAWTT</sequence>
<feature type="compositionally biased region" description="Acidic residues" evidence="1">
    <location>
        <begin position="22"/>
        <end position="35"/>
    </location>
</feature>
<organism evidence="2 3">
    <name type="scientific">Prorocentrum cordatum</name>
    <dbReference type="NCBI Taxonomy" id="2364126"/>
    <lineage>
        <taxon>Eukaryota</taxon>
        <taxon>Sar</taxon>
        <taxon>Alveolata</taxon>
        <taxon>Dinophyceae</taxon>
        <taxon>Prorocentrales</taxon>
        <taxon>Prorocentraceae</taxon>
        <taxon>Prorocentrum</taxon>
    </lineage>
</organism>